<proteinExistence type="predicted"/>
<dbReference type="SUPFAM" id="SSF49879">
    <property type="entry name" value="SMAD/FHA domain"/>
    <property type="match status" value="1"/>
</dbReference>
<accession>A0A7R8ZBP2</accession>
<evidence type="ECO:0008006" key="2">
    <source>
        <dbReference type="Google" id="ProtNLM"/>
    </source>
</evidence>
<gene>
    <name evidence="1" type="ORF">TDIB3V08_LOCUS10005</name>
</gene>
<evidence type="ECO:0000313" key="1">
    <source>
        <dbReference type="EMBL" id="CAD7203840.1"/>
    </source>
</evidence>
<name>A0A7R8ZBP2_TIMDO</name>
<dbReference type="AlphaFoldDB" id="A0A7R8ZBP2"/>
<reference evidence="1" key="1">
    <citation type="submission" date="2020-11" db="EMBL/GenBank/DDBJ databases">
        <authorList>
            <person name="Tran Van P."/>
        </authorList>
    </citation>
    <scope>NUCLEOTIDE SEQUENCE</scope>
</reference>
<protein>
    <recommendedName>
        <fullName evidence="2">FHA domain-containing protein</fullName>
    </recommendedName>
</protein>
<organism evidence="1">
    <name type="scientific">Timema douglasi</name>
    <name type="common">Walking stick</name>
    <dbReference type="NCBI Taxonomy" id="61478"/>
    <lineage>
        <taxon>Eukaryota</taxon>
        <taxon>Metazoa</taxon>
        <taxon>Ecdysozoa</taxon>
        <taxon>Arthropoda</taxon>
        <taxon>Hexapoda</taxon>
        <taxon>Insecta</taxon>
        <taxon>Pterygota</taxon>
        <taxon>Neoptera</taxon>
        <taxon>Polyneoptera</taxon>
        <taxon>Phasmatodea</taxon>
        <taxon>Timematodea</taxon>
        <taxon>Timematoidea</taxon>
        <taxon>Timematidae</taxon>
        <taxon>Timema</taxon>
    </lineage>
</organism>
<dbReference type="EMBL" id="OA571226">
    <property type="protein sequence ID" value="CAD7203840.1"/>
    <property type="molecule type" value="Genomic_DNA"/>
</dbReference>
<sequence>MDLCESNQVRITPQITPNLELKFLRYVIACNANRQVTVSSVVLPRGQQFKVEREENGAYVTDLEGFGTLVNEIRLRVGGKALLKHADRVSIKVRACRGARTSFIPPIFAQHTSLMEHLVHTEQIVHCTSYPARENQPEQSRAKLPTQAGYFSARVNKGMRPPRVKRLLRCMNPDRTLVSFRHVNVKMIVIPVLYIHLRFFIFLASGAPDPFPFVREIKERYALASFLGRGSFGDVILAFDKVT</sequence>
<dbReference type="InterPro" id="IPR008984">
    <property type="entry name" value="SMAD_FHA_dom_sf"/>
</dbReference>